<dbReference type="Proteomes" id="UP000292424">
    <property type="component" value="Chromosome"/>
</dbReference>
<evidence type="ECO:0000313" key="1">
    <source>
        <dbReference type="EMBL" id="QES87481.1"/>
    </source>
</evidence>
<dbReference type="RefSeq" id="WP_131328358.1">
    <property type="nucleotide sequence ID" value="NZ_CP044016.1"/>
</dbReference>
<keyword evidence="2" id="KW-1185">Reference proteome</keyword>
<dbReference type="KEGG" id="arac:E0W69_001980"/>
<reference evidence="1 2" key="1">
    <citation type="submission" date="2019-09" db="EMBL/GenBank/DDBJ databases">
        <title>Complete genome sequence of Arachidicoccus sp. B3-10 isolated from apple orchard soil.</title>
        <authorList>
            <person name="Kim H.S."/>
            <person name="Han K.-I."/>
            <person name="Suh M.K."/>
            <person name="Lee K.C."/>
            <person name="Eom M.K."/>
            <person name="Kim J.-S."/>
            <person name="Kang S.W."/>
            <person name="Sin Y."/>
            <person name="Lee J.-S."/>
        </authorList>
    </citation>
    <scope>NUCLEOTIDE SEQUENCE [LARGE SCALE GENOMIC DNA]</scope>
    <source>
        <strain evidence="1 2">B3-10</strain>
    </source>
</reference>
<sequence>MNQRDIKVLISLISLVSFGINKNVQAQTNASPYSMIGIGDLNYNNYDRSTGLGGAGFSLSSGNYMYMSNPASFVDLQDHYFSAELAANFKYVNYKGQSIGTDANVNSSDLQFQKLSFGIKGAKFWGIGFGLKPYSSINYNNTTTENVVGSNIIQSINLSGNGGLHQFYWSNAFRLFKGLNLGLESSFLFGSQQLSKTTSSSSVVSSDLNTTNTNYFHKIYFKGGLQYHTRLSKDVALGVGLVGAMRTRLHGIDTYDLTSGNLGTVGTIPVTLVSDSGIGNSNFYLPQMLGGGVSVKYKNAWTFNADYQRQNWSSANNSGGLSYTFANSQRISGGVEYAKMTTVIQNGNVFSYEKYYYQLGGFYNEGNLIVRDRRINDFGVTMGFGVNSKYTPLGYLFNVQVGSRGTTANSLIKENYIQIGVVLSYRDLWHNNSFIRD</sequence>
<dbReference type="Gene3D" id="2.40.160.60">
    <property type="entry name" value="Outer membrane protein transport protein (OMPP1/FadL/TodX)"/>
    <property type="match status" value="1"/>
</dbReference>
<protein>
    <submittedName>
        <fullName evidence="1">Uncharacterized protein</fullName>
    </submittedName>
</protein>
<gene>
    <name evidence="1" type="ORF">E0W69_001980</name>
</gene>
<organism evidence="1 2">
    <name type="scientific">Rhizosphaericola mali</name>
    <dbReference type="NCBI Taxonomy" id="2545455"/>
    <lineage>
        <taxon>Bacteria</taxon>
        <taxon>Pseudomonadati</taxon>
        <taxon>Bacteroidota</taxon>
        <taxon>Chitinophagia</taxon>
        <taxon>Chitinophagales</taxon>
        <taxon>Chitinophagaceae</taxon>
        <taxon>Rhizosphaericola</taxon>
    </lineage>
</organism>
<dbReference type="SUPFAM" id="SSF56935">
    <property type="entry name" value="Porins"/>
    <property type="match status" value="1"/>
</dbReference>
<accession>A0A5P2G7I5</accession>
<name>A0A5P2G7I5_9BACT</name>
<dbReference type="EMBL" id="CP044016">
    <property type="protein sequence ID" value="QES87481.1"/>
    <property type="molecule type" value="Genomic_DNA"/>
</dbReference>
<evidence type="ECO:0000313" key="2">
    <source>
        <dbReference type="Proteomes" id="UP000292424"/>
    </source>
</evidence>
<dbReference type="AlphaFoldDB" id="A0A5P2G7I5"/>
<dbReference type="OrthoDB" id="1491239at2"/>
<proteinExistence type="predicted"/>